<comment type="subcellular location">
    <subcellularLocation>
        <location evidence="1">Cell membrane</location>
        <topology evidence="1">Multi-pass membrane protein</topology>
    </subcellularLocation>
</comment>
<dbReference type="SMART" id="SM01381">
    <property type="entry name" value="7TM_GPCR_Srsx"/>
    <property type="match status" value="1"/>
</dbReference>
<dbReference type="PROSITE" id="PS50262">
    <property type="entry name" value="G_PROTEIN_RECEP_F1_2"/>
    <property type="match status" value="1"/>
</dbReference>
<keyword evidence="4 10" id="KW-1133">Transmembrane helix</keyword>
<gene>
    <name evidence="12" type="ORF">OS493_036707</name>
</gene>
<evidence type="ECO:0000256" key="6">
    <source>
        <dbReference type="ARBA" id="ARBA00023136"/>
    </source>
</evidence>
<evidence type="ECO:0000256" key="8">
    <source>
        <dbReference type="ARBA" id="ARBA00023180"/>
    </source>
</evidence>
<dbReference type="OrthoDB" id="5957728at2759"/>
<keyword evidence="9" id="KW-0807">Transducer</keyword>
<dbReference type="GO" id="GO:0004930">
    <property type="term" value="F:G protein-coupled receptor activity"/>
    <property type="evidence" value="ECO:0007669"/>
    <property type="project" value="UniProtKB-KW"/>
</dbReference>
<dbReference type="PANTHER" id="PTHR24246:SF27">
    <property type="entry name" value="ADENOSINE RECEPTOR, ISOFORM A"/>
    <property type="match status" value="1"/>
</dbReference>
<feature type="transmembrane region" description="Helical" evidence="10">
    <location>
        <begin position="178"/>
        <end position="202"/>
    </location>
</feature>
<evidence type="ECO:0000313" key="13">
    <source>
        <dbReference type="Proteomes" id="UP001163046"/>
    </source>
</evidence>
<evidence type="ECO:0000256" key="5">
    <source>
        <dbReference type="ARBA" id="ARBA00023040"/>
    </source>
</evidence>
<feature type="transmembrane region" description="Helical" evidence="10">
    <location>
        <begin position="137"/>
        <end position="158"/>
    </location>
</feature>
<comment type="caution">
    <text evidence="12">The sequence shown here is derived from an EMBL/GenBank/DDBJ whole genome shotgun (WGS) entry which is preliminary data.</text>
</comment>
<evidence type="ECO:0000256" key="1">
    <source>
        <dbReference type="ARBA" id="ARBA00004651"/>
    </source>
</evidence>
<dbReference type="GO" id="GO:0005886">
    <property type="term" value="C:plasma membrane"/>
    <property type="evidence" value="ECO:0007669"/>
    <property type="project" value="UniProtKB-SubCell"/>
</dbReference>
<keyword evidence="5" id="KW-0297">G-protein coupled receptor</keyword>
<evidence type="ECO:0000259" key="11">
    <source>
        <dbReference type="PROSITE" id="PS50262"/>
    </source>
</evidence>
<keyword evidence="13" id="KW-1185">Reference proteome</keyword>
<feature type="transmembrane region" description="Helical" evidence="10">
    <location>
        <begin position="208"/>
        <end position="228"/>
    </location>
</feature>
<evidence type="ECO:0000256" key="10">
    <source>
        <dbReference type="SAM" id="Phobius"/>
    </source>
</evidence>
<dbReference type="Gene3D" id="1.20.1070.10">
    <property type="entry name" value="Rhodopsin 7-helix transmembrane proteins"/>
    <property type="match status" value="1"/>
</dbReference>
<dbReference type="EMBL" id="MU825936">
    <property type="protein sequence ID" value="KAJ7382157.1"/>
    <property type="molecule type" value="Genomic_DNA"/>
</dbReference>
<organism evidence="12 13">
    <name type="scientific">Desmophyllum pertusum</name>
    <dbReference type="NCBI Taxonomy" id="174260"/>
    <lineage>
        <taxon>Eukaryota</taxon>
        <taxon>Metazoa</taxon>
        <taxon>Cnidaria</taxon>
        <taxon>Anthozoa</taxon>
        <taxon>Hexacorallia</taxon>
        <taxon>Scleractinia</taxon>
        <taxon>Caryophylliina</taxon>
        <taxon>Caryophylliidae</taxon>
        <taxon>Desmophyllum</taxon>
    </lineage>
</organism>
<dbReference type="PANTHER" id="PTHR24246">
    <property type="entry name" value="OLFACTORY RECEPTOR AND ADENOSINE RECEPTOR"/>
    <property type="match status" value="1"/>
</dbReference>
<proteinExistence type="predicted"/>
<keyword evidence="6 10" id="KW-0472">Membrane</keyword>
<name>A0A9W9ZI94_9CNID</name>
<dbReference type="Pfam" id="PF00001">
    <property type="entry name" value="7tm_1"/>
    <property type="match status" value="1"/>
</dbReference>
<evidence type="ECO:0000256" key="9">
    <source>
        <dbReference type="ARBA" id="ARBA00023224"/>
    </source>
</evidence>
<dbReference type="CDD" id="cd00637">
    <property type="entry name" value="7tm_classA_rhodopsin-like"/>
    <property type="match status" value="1"/>
</dbReference>
<dbReference type="InterPro" id="IPR000276">
    <property type="entry name" value="GPCR_Rhodpsn"/>
</dbReference>
<evidence type="ECO:0000256" key="4">
    <source>
        <dbReference type="ARBA" id="ARBA00022989"/>
    </source>
</evidence>
<feature type="transmembrane region" description="Helical" evidence="10">
    <location>
        <begin position="55"/>
        <end position="79"/>
    </location>
</feature>
<feature type="domain" description="G-protein coupled receptors family 1 profile" evidence="11">
    <location>
        <begin position="71"/>
        <end position="328"/>
    </location>
</feature>
<evidence type="ECO:0000256" key="2">
    <source>
        <dbReference type="ARBA" id="ARBA00022475"/>
    </source>
</evidence>
<evidence type="ECO:0000256" key="3">
    <source>
        <dbReference type="ARBA" id="ARBA00022692"/>
    </source>
</evidence>
<dbReference type="InterPro" id="IPR017452">
    <property type="entry name" value="GPCR_Rhodpsn_7TM"/>
</dbReference>
<sequence>MVDTLLNETLLMNGTNGSLDNSLNGTMSIHEQSSQCLPSWVLNAIGVKSVYASDIAVAIVNILFAIFAFLSNLAVIATIIRTPSLHAPVNVLLCGLAAADCLTGLVVQPVYASWRFLLHHLGEPCRLVHLYQASRSLPFLFVGCTFLNLAITSADRLYAVSRPLAYRTAVTSRGMAKIVVSAWVVWIIYICLMETVVPKAIYEPMENITLTLLIIIPVGGHILTFLAIRTNNRKILCATHNLQHATLYKRAKKAARDMAFYIVATLLSLVPLVILLNFENSVIVGNLLFPWAATATMLVSSVNPVIQIRRNTALRKALKTVFKRTTVE</sequence>
<dbReference type="SUPFAM" id="SSF81321">
    <property type="entry name" value="Family A G protein-coupled receptor-like"/>
    <property type="match status" value="1"/>
</dbReference>
<reference evidence="12" key="1">
    <citation type="submission" date="2023-01" db="EMBL/GenBank/DDBJ databases">
        <title>Genome assembly of the deep-sea coral Lophelia pertusa.</title>
        <authorList>
            <person name="Herrera S."/>
            <person name="Cordes E."/>
        </authorList>
    </citation>
    <scope>NUCLEOTIDE SEQUENCE</scope>
    <source>
        <strain evidence="12">USNM1676648</strain>
        <tissue evidence="12">Polyp</tissue>
    </source>
</reference>
<keyword evidence="2" id="KW-1003">Cell membrane</keyword>
<protein>
    <recommendedName>
        <fullName evidence="11">G-protein coupled receptors family 1 profile domain-containing protein</fullName>
    </recommendedName>
</protein>
<feature type="transmembrane region" description="Helical" evidence="10">
    <location>
        <begin position="258"/>
        <end position="276"/>
    </location>
</feature>
<dbReference type="AlphaFoldDB" id="A0A9W9ZI94"/>
<keyword evidence="8" id="KW-0325">Glycoprotein</keyword>
<dbReference type="Proteomes" id="UP001163046">
    <property type="component" value="Unassembled WGS sequence"/>
</dbReference>
<feature type="transmembrane region" description="Helical" evidence="10">
    <location>
        <begin position="288"/>
        <end position="306"/>
    </location>
</feature>
<evidence type="ECO:0000313" key="12">
    <source>
        <dbReference type="EMBL" id="KAJ7382157.1"/>
    </source>
</evidence>
<keyword evidence="7" id="KW-0675">Receptor</keyword>
<accession>A0A9W9ZI94</accession>
<dbReference type="PRINTS" id="PR00237">
    <property type="entry name" value="GPCRRHODOPSN"/>
</dbReference>
<evidence type="ECO:0000256" key="7">
    <source>
        <dbReference type="ARBA" id="ARBA00023170"/>
    </source>
</evidence>
<feature type="transmembrane region" description="Helical" evidence="10">
    <location>
        <begin position="91"/>
        <end position="111"/>
    </location>
</feature>
<keyword evidence="3 10" id="KW-0812">Transmembrane</keyword>